<dbReference type="Pfam" id="PF10471">
    <property type="entry name" value="ANAPC_CDC26"/>
    <property type="match status" value="1"/>
</dbReference>
<keyword evidence="5" id="KW-0132">Cell division</keyword>
<keyword evidence="10" id="KW-0131">Cell cycle</keyword>
<evidence type="ECO:0000256" key="10">
    <source>
        <dbReference type="ARBA" id="ARBA00023306"/>
    </source>
</evidence>
<evidence type="ECO:0000256" key="2">
    <source>
        <dbReference type="ARBA" id="ARBA00004906"/>
    </source>
</evidence>
<proteinExistence type="inferred from homology"/>
<protein>
    <recommendedName>
        <fullName evidence="4">Anaphase-promoting complex subunit CDC26</fullName>
    </recommendedName>
    <alternativeName>
        <fullName evidence="11">Cell division cycle protein 26 homolog</fullName>
    </alternativeName>
</protein>
<evidence type="ECO:0000256" key="6">
    <source>
        <dbReference type="ARBA" id="ARBA00022776"/>
    </source>
</evidence>
<dbReference type="InterPro" id="IPR018860">
    <property type="entry name" value="APC_suCDC26"/>
</dbReference>
<evidence type="ECO:0000256" key="5">
    <source>
        <dbReference type="ARBA" id="ARBA00022618"/>
    </source>
</evidence>
<evidence type="ECO:0000313" key="12">
    <source>
        <dbReference type="EMBL" id="KAF0769509.1"/>
    </source>
</evidence>
<evidence type="ECO:0000256" key="7">
    <source>
        <dbReference type="ARBA" id="ARBA00022786"/>
    </source>
</evidence>
<organism evidence="12 13">
    <name type="scientific">Aphis craccivora</name>
    <name type="common">Cowpea aphid</name>
    <dbReference type="NCBI Taxonomy" id="307492"/>
    <lineage>
        <taxon>Eukaryota</taxon>
        <taxon>Metazoa</taxon>
        <taxon>Ecdysozoa</taxon>
        <taxon>Arthropoda</taxon>
        <taxon>Hexapoda</taxon>
        <taxon>Insecta</taxon>
        <taxon>Pterygota</taxon>
        <taxon>Neoptera</taxon>
        <taxon>Paraneoptera</taxon>
        <taxon>Hemiptera</taxon>
        <taxon>Sternorrhyncha</taxon>
        <taxon>Aphidomorpha</taxon>
        <taxon>Aphidoidea</taxon>
        <taxon>Aphididae</taxon>
        <taxon>Aphidini</taxon>
        <taxon>Aphis</taxon>
        <taxon>Aphis</taxon>
    </lineage>
</organism>
<dbReference type="PANTHER" id="PTHR28579">
    <property type="entry name" value="ANAPHASE-PROMOTING COMPLEX SUBUNIT CDC26"/>
    <property type="match status" value="1"/>
</dbReference>
<evidence type="ECO:0000313" key="13">
    <source>
        <dbReference type="Proteomes" id="UP000478052"/>
    </source>
</evidence>
<evidence type="ECO:0000256" key="3">
    <source>
        <dbReference type="ARBA" id="ARBA00007939"/>
    </source>
</evidence>
<accession>A0A6G0ZFF7</accession>
<keyword evidence="6" id="KW-0498">Mitosis</keyword>
<dbReference type="GO" id="GO:0005680">
    <property type="term" value="C:anaphase-promoting complex"/>
    <property type="evidence" value="ECO:0007669"/>
    <property type="project" value="InterPro"/>
</dbReference>
<dbReference type="PANTHER" id="PTHR28579:SF1">
    <property type="entry name" value="ANAPHASE-PROMOTING COMPLEX SUBUNIT CDC26"/>
    <property type="match status" value="1"/>
</dbReference>
<dbReference type="GO" id="GO:0007346">
    <property type="term" value="P:regulation of mitotic cell cycle"/>
    <property type="evidence" value="ECO:0007669"/>
    <property type="project" value="TreeGrafter"/>
</dbReference>
<dbReference type="GO" id="GO:0051301">
    <property type="term" value="P:cell division"/>
    <property type="evidence" value="ECO:0007669"/>
    <property type="project" value="UniProtKB-KW"/>
</dbReference>
<dbReference type="AlphaFoldDB" id="A0A6G0ZFF7"/>
<keyword evidence="9" id="KW-0539">Nucleus</keyword>
<evidence type="ECO:0000256" key="1">
    <source>
        <dbReference type="ARBA" id="ARBA00004123"/>
    </source>
</evidence>
<comment type="caution">
    <text evidence="12">The sequence shown here is derived from an EMBL/GenBank/DDBJ whole genome shotgun (WGS) entry which is preliminary data.</text>
</comment>
<reference evidence="12 13" key="1">
    <citation type="submission" date="2019-08" db="EMBL/GenBank/DDBJ databases">
        <title>Whole genome of Aphis craccivora.</title>
        <authorList>
            <person name="Voronova N.V."/>
            <person name="Shulinski R.S."/>
            <person name="Bandarenka Y.V."/>
            <person name="Zhorov D.G."/>
            <person name="Warner D."/>
        </authorList>
    </citation>
    <scope>NUCLEOTIDE SEQUENCE [LARGE SCALE GENOMIC DNA]</scope>
    <source>
        <strain evidence="12">180601</strain>
        <tissue evidence="12">Whole Body</tissue>
    </source>
</reference>
<keyword evidence="13" id="KW-1185">Reference proteome</keyword>
<evidence type="ECO:0000256" key="9">
    <source>
        <dbReference type="ARBA" id="ARBA00023242"/>
    </source>
</evidence>
<evidence type="ECO:0000256" key="4">
    <source>
        <dbReference type="ARBA" id="ARBA00018549"/>
    </source>
</evidence>
<dbReference type="GO" id="GO:0070979">
    <property type="term" value="P:protein K11-linked ubiquitination"/>
    <property type="evidence" value="ECO:0007669"/>
    <property type="project" value="TreeGrafter"/>
</dbReference>
<evidence type="ECO:0000256" key="11">
    <source>
        <dbReference type="ARBA" id="ARBA00032907"/>
    </source>
</evidence>
<dbReference type="GO" id="GO:0031145">
    <property type="term" value="P:anaphase-promoting complex-dependent catabolic process"/>
    <property type="evidence" value="ECO:0007669"/>
    <property type="project" value="InterPro"/>
</dbReference>
<dbReference type="Proteomes" id="UP000478052">
    <property type="component" value="Unassembled WGS sequence"/>
</dbReference>
<dbReference type="EMBL" id="VUJU01000586">
    <property type="protein sequence ID" value="KAF0769509.1"/>
    <property type="molecule type" value="Genomic_DNA"/>
</dbReference>
<comment type="similarity">
    <text evidence="3">Belongs to the CDC26 family.</text>
</comment>
<evidence type="ECO:0000256" key="8">
    <source>
        <dbReference type="ARBA" id="ARBA00023054"/>
    </source>
</evidence>
<keyword evidence="8" id="KW-0175">Coiled coil</keyword>
<keyword evidence="7" id="KW-0833">Ubl conjugation pathway</keyword>
<comment type="subcellular location">
    <subcellularLocation>
        <location evidence="1">Nucleus</location>
    </subcellularLocation>
</comment>
<sequence length="71" mass="8408">MIRLNPTRIELRIEDLSEFADIKNHYETIKKNKEEKQKNLYGPLLNSNSKTKQEVVQERIGFIPRPRHSSS</sequence>
<name>A0A6G0ZFF7_APHCR</name>
<dbReference type="OrthoDB" id="2422341at2759"/>
<gene>
    <name evidence="12" type="ORF">FWK35_00001653</name>
</gene>
<comment type="pathway">
    <text evidence="2">Protein modification; protein ubiquitination.</text>
</comment>